<dbReference type="InterPro" id="IPR008687">
    <property type="entry name" value="MobC"/>
</dbReference>
<accession>A0ABS5NFL9</accession>
<proteinExistence type="predicted"/>
<keyword evidence="1" id="KW-0175">Coiled coil</keyword>
<organism evidence="3 4">
    <name type="scientific">Tsukamurella paurometabola</name>
    <name type="common">Corynebacterium paurometabolum</name>
    <dbReference type="NCBI Taxonomy" id="2061"/>
    <lineage>
        <taxon>Bacteria</taxon>
        <taxon>Bacillati</taxon>
        <taxon>Actinomycetota</taxon>
        <taxon>Actinomycetes</taxon>
        <taxon>Mycobacteriales</taxon>
        <taxon>Tsukamurellaceae</taxon>
        <taxon>Tsukamurella</taxon>
    </lineage>
</organism>
<evidence type="ECO:0000313" key="3">
    <source>
        <dbReference type="EMBL" id="MBS4103095.1"/>
    </source>
</evidence>
<keyword evidence="4" id="KW-1185">Reference proteome</keyword>
<comment type="caution">
    <text evidence="3">The sequence shown here is derived from an EMBL/GenBank/DDBJ whole genome shotgun (WGS) entry which is preliminary data.</text>
</comment>
<dbReference type="Proteomes" id="UP000676853">
    <property type="component" value="Unassembled WGS sequence"/>
</dbReference>
<feature type="coiled-coil region" evidence="1">
    <location>
        <begin position="201"/>
        <end position="231"/>
    </location>
</feature>
<feature type="domain" description="Bacterial mobilisation" evidence="2">
    <location>
        <begin position="175"/>
        <end position="218"/>
    </location>
</feature>
<dbReference type="Pfam" id="PF05713">
    <property type="entry name" value="MobC"/>
    <property type="match status" value="1"/>
</dbReference>
<name>A0ABS5NFL9_TSUPA</name>
<evidence type="ECO:0000313" key="4">
    <source>
        <dbReference type="Proteomes" id="UP000676853"/>
    </source>
</evidence>
<gene>
    <name evidence="3" type="ORF">KFZ73_17855</name>
</gene>
<protein>
    <recommendedName>
        <fullName evidence="2">Bacterial mobilisation domain-containing protein</fullName>
    </recommendedName>
</protein>
<evidence type="ECO:0000259" key="2">
    <source>
        <dbReference type="Pfam" id="PF05713"/>
    </source>
</evidence>
<evidence type="ECO:0000256" key="1">
    <source>
        <dbReference type="SAM" id="Coils"/>
    </source>
</evidence>
<sequence length="233" mass="25224">MGSAEESEGGSPIDYAALAAGVAAKVKGPRGPEPSQAEVADALARRAAGQTYEAIAEEVGISAKRVAGWCRAAARIDDRFDPRAAKPRRVRAEAAAKAPLEKLIGWRPRPGTRAVLESRAESEGRSITAIVQAAVDAYLQRRTAGVAVLVREQLRKGLKTELRAVADAVGAQELEIARQGNNLNQLARFVNRYRELPVAITDELEANRRELEANRRELARLTEAVEDLVGEDR</sequence>
<dbReference type="EMBL" id="JAGXOE010000050">
    <property type="protein sequence ID" value="MBS4103095.1"/>
    <property type="molecule type" value="Genomic_DNA"/>
</dbReference>
<reference evidence="3 4" key="1">
    <citation type="submission" date="2021-04" db="EMBL/GenBank/DDBJ databases">
        <title>Whole genome sequence analysis of a thiophenic sulfur metabolizing bacteria.</title>
        <authorList>
            <person name="Akhtar N."/>
            <person name="Akram J."/>
            <person name="Aslam A."/>
        </authorList>
    </citation>
    <scope>NUCLEOTIDE SEQUENCE [LARGE SCALE GENOMIC DNA]</scope>
    <source>
        <strain evidence="3 4">3OW</strain>
    </source>
</reference>